<sequence>MKIHKIPKWVIVSVFVIELFLLISLSLVNYNTALALLLGIIIGLLLAFFPLFKSKYYFLTQKIIRGYNYLSKSQKYKILIIGLFSFSLTLFLFKFNYTLSPDLYSTVIAQRYVINFEPLNKELTKFRTTEELQLKKK</sequence>
<dbReference type="EMBL" id="JACJTA010000089">
    <property type="protein sequence ID" value="MBD2608312.1"/>
    <property type="molecule type" value="Genomic_DNA"/>
</dbReference>
<feature type="transmembrane region" description="Helical" evidence="1">
    <location>
        <begin position="78"/>
        <end position="97"/>
    </location>
</feature>
<gene>
    <name evidence="2" type="ORF">H6G81_28295</name>
</gene>
<evidence type="ECO:0000256" key="1">
    <source>
        <dbReference type="SAM" id="Phobius"/>
    </source>
</evidence>
<keyword evidence="1" id="KW-0812">Transmembrane</keyword>
<keyword evidence="1" id="KW-1133">Transmembrane helix</keyword>
<dbReference type="Proteomes" id="UP000660380">
    <property type="component" value="Unassembled WGS sequence"/>
</dbReference>
<dbReference type="RefSeq" id="WP_029633232.1">
    <property type="nucleotide sequence ID" value="NZ_JACJTA010000089.1"/>
</dbReference>
<keyword evidence="3" id="KW-1185">Reference proteome</keyword>
<organism evidence="2 3">
    <name type="scientific">Scytonema hofmannii FACHB-248</name>
    <dbReference type="NCBI Taxonomy" id="1842502"/>
    <lineage>
        <taxon>Bacteria</taxon>
        <taxon>Bacillati</taxon>
        <taxon>Cyanobacteriota</taxon>
        <taxon>Cyanophyceae</taxon>
        <taxon>Nostocales</taxon>
        <taxon>Scytonemataceae</taxon>
        <taxon>Scytonema</taxon>
    </lineage>
</organism>
<accession>A0ABR8GXR7</accession>
<protein>
    <submittedName>
        <fullName evidence="2">Uncharacterized protein</fullName>
    </submittedName>
</protein>
<keyword evidence="1" id="KW-0472">Membrane</keyword>
<comment type="caution">
    <text evidence="2">The sequence shown here is derived from an EMBL/GenBank/DDBJ whole genome shotgun (WGS) entry which is preliminary data.</text>
</comment>
<name>A0ABR8GXR7_9CYAN</name>
<feature type="transmembrane region" description="Helical" evidence="1">
    <location>
        <begin position="9"/>
        <end position="28"/>
    </location>
</feature>
<feature type="transmembrane region" description="Helical" evidence="1">
    <location>
        <begin position="34"/>
        <end position="52"/>
    </location>
</feature>
<reference evidence="2 3" key="1">
    <citation type="journal article" date="2020" name="ISME J.">
        <title>Comparative genomics reveals insights into cyanobacterial evolution and habitat adaptation.</title>
        <authorList>
            <person name="Chen M.Y."/>
            <person name="Teng W.K."/>
            <person name="Zhao L."/>
            <person name="Hu C.X."/>
            <person name="Zhou Y.K."/>
            <person name="Han B.P."/>
            <person name="Song L.R."/>
            <person name="Shu W.S."/>
        </authorList>
    </citation>
    <scope>NUCLEOTIDE SEQUENCE [LARGE SCALE GENOMIC DNA]</scope>
    <source>
        <strain evidence="2 3">FACHB-248</strain>
    </source>
</reference>
<evidence type="ECO:0000313" key="2">
    <source>
        <dbReference type="EMBL" id="MBD2608312.1"/>
    </source>
</evidence>
<proteinExistence type="predicted"/>
<evidence type="ECO:0000313" key="3">
    <source>
        <dbReference type="Proteomes" id="UP000660380"/>
    </source>
</evidence>